<evidence type="ECO:0000313" key="3">
    <source>
        <dbReference type="Proteomes" id="UP000178490"/>
    </source>
</evidence>
<feature type="chain" id="PRO_5009525891" evidence="1">
    <location>
        <begin position="21"/>
        <end position="312"/>
    </location>
</feature>
<sequence length="312" mass="35524">MKKITLVLLMSLFFVNSASAKSNRDVLFDSLQKVKSISTEHISTQSNVVAVNKKIKDGLITNFGGQYFFDFSKDLSSPKCQYADVFVVNSYYDSTQKNTTREVKRSLDGYRYDVVNDEKGVFKYWTRMPSQPDECLSKNNFVNSFSLEDKNFNTASKFFYNFLNKYKNDITVQKMKNDMVAGHPAYNYKIIIKAKAYQKFSQDYLASFKDGALEAAIAPLAYKDVFKIKSVKYEIWIDKISNFPLKTSFTMSAVGVDKKKKSSGQVELEVKNVIDFIARETDYKSDPGDLKGVLIAPKDFIDLSSTSTLITK</sequence>
<gene>
    <name evidence="2" type="ORF">A2537_00505</name>
</gene>
<dbReference type="EMBL" id="MFRC01000043">
    <property type="protein sequence ID" value="OGH89128.1"/>
    <property type="molecule type" value="Genomic_DNA"/>
</dbReference>
<comment type="caution">
    <text evidence="2">The sequence shown here is derived from an EMBL/GenBank/DDBJ whole genome shotgun (WGS) entry which is preliminary data.</text>
</comment>
<proteinExistence type="predicted"/>
<organism evidence="2 3">
    <name type="scientific">Candidatus Magasanikbacteria bacterium RIFOXYD2_FULL_36_9</name>
    <dbReference type="NCBI Taxonomy" id="1798707"/>
    <lineage>
        <taxon>Bacteria</taxon>
        <taxon>Candidatus Magasanikiibacteriota</taxon>
    </lineage>
</organism>
<dbReference type="Proteomes" id="UP000178490">
    <property type="component" value="Unassembled WGS sequence"/>
</dbReference>
<keyword evidence="1" id="KW-0732">Signal</keyword>
<feature type="signal peptide" evidence="1">
    <location>
        <begin position="1"/>
        <end position="20"/>
    </location>
</feature>
<evidence type="ECO:0000256" key="1">
    <source>
        <dbReference type="SAM" id="SignalP"/>
    </source>
</evidence>
<protein>
    <submittedName>
        <fullName evidence="2">Uncharacterized protein</fullName>
    </submittedName>
</protein>
<evidence type="ECO:0000313" key="2">
    <source>
        <dbReference type="EMBL" id="OGH89128.1"/>
    </source>
</evidence>
<name>A0A1F6NZ24_9BACT</name>
<dbReference type="AlphaFoldDB" id="A0A1F6NZ24"/>
<reference evidence="2 3" key="1">
    <citation type="journal article" date="2016" name="Nat. Commun.">
        <title>Thousands of microbial genomes shed light on interconnected biogeochemical processes in an aquifer system.</title>
        <authorList>
            <person name="Anantharaman K."/>
            <person name="Brown C.T."/>
            <person name="Hug L.A."/>
            <person name="Sharon I."/>
            <person name="Castelle C.J."/>
            <person name="Probst A.J."/>
            <person name="Thomas B.C."/>
            <person name="Singh A."/>
            <person name="Wilkins M.J."/>
            <person name="Karaoz U."/>
            <person name="Brodie E.L."/>
            <person name="Williams K.H."/>
            <person name="Hubbard S.S."/>
            <person name="Banfield J.F."/>
        </authorList>
    </citation>
    <scope>NUCLEOTIDE SEQUENCE [LARGE SCALE GENOMIC DNA]</scope>
</reference>
<accession>A0A1F6NZ24</accession>